<dbReference type="HOGENOM" id="CLU_2748599_0_0_11"/>
<gene>
    <name evidence="1" type="ORF">AFR_23190</name>
</gene>
<protein>
    <submittedName>
        <fullName evidence="1">Uncharacterized protein</fullName>
    </submittedName>
</protein>
<name>U5W0X0_9ACTN</name>
<accession>U5W0X0</accession>
<keyword evidence="2" id="KW-1185">Reference proteome</keyword>
<dbReference type="EMBL" id="CP006272">
    <property type="protein sequence ID" value="AGZ42908.1"/>
    <property type="molecule type" value="Genomic_DNA"/>
</dbReference>
<dbReference type="AlphaFoldDB" id="U5W0X0"/>
<evidence type="ECO:0000313" key="2">
    <source>
        <dbReference type="Proteomes" id="UP000017746"/>
    </source>
</evidence>
<evidence type="ECO:0000313" key="1">
    <source>
        <dbReference type="EMBL" id="AGZ42908.1"/>
    </source>
</evidence>
<dbReference type="Proteomes" id="UP000017746">
    <property type="component" value="Chromosome"/>
</dbReference>
<sequence length="70" mass="7882">MQLHMYPLTFVSVGSPRTMQGLQALQTTFAAAELLESQGWRVVNFADEGRLAFLRREHRPAAPPAQYHGQ</sequence>
<dbReference type="KEGG" id="afs:AFR_23190"/>
<organism evidence="1 2">
    <name type="scientific">Actinoplanes friuliensis DSM 7358</name>
    <dbReference type="NCBI Taxonomy" id="1246995"/>
    <lineage>
        <taxon>Bacteria</taxon>
        <taxon>Bacillati</taxon>
        <taxon>Actinomycetota</taxon>
        <taxon>Actinomycetes</taxon>
        <taxon>Micromonosporales</taxon>
        <taxon>Micromonosporaceae</taxon>
        <taxon>Actinoplanes</taxon>
    </lineage>
</organism>
<proteinExistence type="predicted"/>
<reference evidence="1 2" key="1">
    <citation type="journal article" date="2014" name="J. Biotechnol.">
        <title>Complete genome sequence of the actinobacterium Actinoplanes friuliensis HAG 010964, producer of the lipopeptide antibiotic friulimycin.</title>
        <authorList>
            <person name="Ruckert C."/>
            <person name="Szczepanowski R."/>
            <person name="Albersmeier A."/>
            <person name="Goesmann A."/>
            <person name="Fischer N."/>
            <person name="Steinkamper A."/>
            <person name="Puhler A."/>
            <person name="Biener R."/>
            <person name="Schwartz D."/>
            <person name="Kalinowski J."/>
        </authorList>
    </citation>
    <scope>NUCLEOTIDE SEQUENCE [LARGE SCALE GENOMIC DNA]</scope>
    <source>
        <strain evidence="1 2">DSM 7358</strain>
    </source>
</reference>